<dbReference type="EMBL" id="ATHJ01000074">
    <property type="protein sequence ID" value="EPR41533.1"/>
    <property type="molecule type" value="Genomic_DNA"/>
</dbReference>
<dbReference type="PANTHER" id="PTHR24960:SF84">
    <property type="entry name" value="HYDROGENASE SUBUNIT"/>
    <property type="match status" value="1"/>
</dbReference>
<dbReference type="GO" id="GO:0016491">
    <property type="term" value="F:oxidoreductase activity"/>
    <property type="evidence" value="ECO:0007669"/>
    <property type="project" value="InterPro"/>
</dbReference>
<dbReference type="InterPro" id="IPR017896">
    <property type="entry name" value="4Fe4S_Fe-S-bd"/>
</dbReference>
<dbReference type="PANTHER" id="PTHR24960">
    <property type="entry name" value="PHOTOSYSTEM I IRON-SULFUR CENTER-RELATED"/>
    <property type="match status" value="1"/>
</dbReference>
<feature type="domain" description="2Fe-2S ferredoxin-type" evidence="6">
    <location>
        <begin position="1"/>
        <end position="79"/>
    </location>
</feature>
<dbReference type="InterPro" id="IPR036010">
    <property type="entry name" value="2Fe-2S_ferredoxin-like_sf"/>
</dbReference>
<dbReference type="SUPFAM" id="SSF54292">
    <property type="entry name" value="2Fe-2S ferredoxin-like"/>
    <property type="match status" value="1"/>
</dbReference>
<dbReference type="GO" id="GO:0046872">
    <property type="term" value="F:metal ion binding"/>
    <property type="evidence" value="ECO:0007669"/>
    <property type="project" value="UniProtKB-KW"/>
</dbReference>
<proteinExistence type="predicted"/>
<dbReference type="InterPro" id="IPR001041">
    <property type="entry name" value="2Fe-2S_ferredoxin-type"/>
</dbReference>
<evidence type="ECO:0000313" key="9">
    <source>
        <dbReference type="EMBL" id="EPR41533.1"/>
    </source>
</evidence>
<dbReference type="PROSITE" id="PS51085">
    <property type="entry name" value="2FE2S_FER_2"/>
    <property type="match status" value="1"/>
</dbReference>
<dbReference type="Proteomes" id="UP000014977">
    <property type="component" value="Unassembled WGS sequence"/>
</dbReference>
<dbReference type="InterPro" id="IPR019574">
    <property type="entry name" value="NADH_UbQ_OxRdtase_Gsu_4Fe4S-bd"/>
</dbReference>
<name>S7VAJ2_DESML</name>
<dbReference type="Pfam" id="PF13510">
    <property type="entry name" value="Fer2_4"/>
    <property type="match status" value="1"/>
</dbReference>
<dbReference type="Gene3D" id="3.30.70.20">
    <property type="match status" value="1"/>
</dbReference>
<comment type="caution">
    <text evidence="9">The sequence shown here is derived from an EMBL/GenBank/DDBJ whole genome shotgun (WGS) entry which is preliminary data.</text>
</comment>
<dbReference type="eggNOG" id="COG3383">
    <property type="taxonomic scope" value="Bacteria"/>
</dbReference>
<dbReference type="RefSeq" id="WP_020876397.1">
    <property type="nucleotide sequence ID" value="NZ_ATHJ01000074.1"/>
</dbReference>
<organism evidence="9 10">
    <name type="scientific">Desulfococcus multivorans DSM 2059</name>
    <dbReference type="NCBI Taxonomy" id="1121405"/>
    <lineage>
        <taxon>Bacteria</taxon>
        <taxon>Pseudomonadati</taxon>
        <taxon>Thermodesulfobacteriota</taxon>
        <taxon>Desulfobacteria</taxon>
        <taxon>Desulfobacterales</taxon>
        <taxon>Desulfococcaceae</taxon>
        <taxon>Desulfococcus</taxon>
    </lineage>
</organism>
<evidence type="ECO:0000256" key="4">
    <source>
        <dbReference type="ARBA" id="ARBA00023004"/>
    </source>
</evidence>
<feature type="domain" description="4Fe-4S ferredoxin-type" evidence="7">
    <location>
        <begin position="140"/>
        <end position="159"/>
    </location>
</feature>
<feature type="domain" description="4Fe-4S ferredoxin-type" evidence="7">
    <location>
        <begin position="183"/>
        <end position="212"/>
    </location>
</feature>
<dbReference type="PROSITE" id="PS51379">
    <property type="entry name" value="4FE4S_FER_2"/>
    <property type="match status" value="2"/>
</dbReference>
<dbReference type="InterPro" id="IPR050157">
    <property type="entry name" value="PSI_iron-sulfur_center"/>
</dbReference>
<dbReference type="OrthoDB" id="9810782at2"/>
<evidence type="ECO:0000256" key="3">
    <source>
        <dbReference type="ARBA" id="ARBA00022737"/>
    </source>
</evidence>
<dbReference type="SUPFAM" id="SSF54862">
    <property type="entry name" value="4Fe-4S ferredoxins"/>
    <property type="match status" value="1"/>
</dbReference>
<dbReference type="GO" id="GO:0051539">
    <property type="term" value="F:4 iron, 4 sulfur cluster binding"/>
    <property type="evidence" value="ECO:0007669"/>
    <property type="project" value="UniProtKB-KW"/>
</dbReference>
<dbReference type="PROSITE" id="PS00198">
    <property type="entry name" value="4FE4S_FER_1"/>
    <property type="match status" value="1"/>
</dbReference>
<evidence type="ECO:0000259" key="7">
    <source>
        <dbReference type="PROSITE" id="PS51379"/>
    </source>
</evidence>
<dbReference type="PROSITE" id="PS51839">
    <property type="entry name" value="4FE4S_HC3"/>
    <property type="match status" value="1"/>
</dbReference>
<accession>S7VAJ2</accession>
<dbReference type="Gene3D" id="3.10.20.740">
    <property type="match status" value="1"/>
</dbReference>
<gene>
    <name evidence="9" type="ORF">dsmv_1966</name>
</gene>
<keyword evidence="5" id="KW-0411">Iron-sulfur</keyword>
<evidence type="ECO:0000256" key="1">
    <source>
        <dbReference type="ARBA" id="ARBA00022485"/>
    </source>
</evidence>
<dbReference type="Pfam" id="PF10588">
    <property type="entry name" value="NADH-G_4Fe-4S_3"/>
    <property type="match status" value="1"/>
</dbReference>
<dbReference type="PATRIC" id="fig|1121405.3.peg.1482"/>
<dbReference type="CDD" id="cd00207">
    <property type="entry name" value="fer2"/>
    <property type="match status" value="1"/>
</dbReference>
<evidence type="ECO:0000256" key="5">
    <source>
        <dbReference type="ARBA" id="ARBA00023014"/>
    </source>
</evidence>
<keyword evidence="1" id="KW-0004">4Fe-4S</keyword>
<keyword evidence="3" id="KW-0677">Repeat</keyword>
<keyword evidence="10" id="KW-1185">Reference proteome</keyword>
<reference evidence="9 10" key="1">
    <citation type="journal article" date="2013" name="Genome Announc.">
        <title>Draft genome sequences for three mercury-methylating, sulfate-reducing bacteria.</title>
        <authorList>
            <person name="Brown S.D."/>
            <person name="Hurt R.A.Jr."/>
            <person name="Gilmour C.C."/>
            <person name="Elias D.A."/>
        </authorList>
    </citation>
    <scope>NUCLEOTIDE SEQUENCE [LARGE SCALE GENOMIC DNA]</scope>
    <source>
        <strain evidence="9 10">DSM 2059</strain>
    </source>
</reference>
<dbReference type="AlphaFoldDB" id="S7VAJ2"/>
<keyword evidence="4" id="KW-0408">Iron</keyword>
<protein>
    <submittedName>
        <fullName evidence="9">4Fe-4S ferredoxin, iron-sulpur binding domain-containing protein</fullName>
    </submittedName>
</protein>
<sequence length="216" mass="23763">MVNIIVDNREISVEEGVPLLAACLENGIDIPNLCWMEGMGEPWAACRLCFVEIEGEKQPVTSCTVLTRSDMVVRTDTPAVRALQQSALALLLSVHHVDCKNCHANRKCALQDLARRLKVSLKPKHLENYLKPVERDETHPSLVYFPNRCVLCGKCIHVCRNLHGQPLISFARRGFDTIVSFQGDDTVFNAECTSCGACAAVCPVGALATKEMLNGL</sequence>
<dbReference type="Pfam" id="PF00037">
    <property type="entry name" value="Fer4"/>
    <property type="match status" value="1"/>
</dbReference>
<evidence type="ECO:0000313" key="10">
    <source>
        <dbReference type="Proteomes" id="UP000014977"/>
    </source>
</evidence>
<dbReference type="InterPro" id="IPR017900">
    <property type="entry name" value="4Fe4S_Fe_S_CS"/>
</dbReference>
<evidence type="ECO:0000259" key="6">
    <source>
        <dbReference type="PROSITE" id="PS51085"/>
    </source>
</evidence>
<dbReference type="FunFam" id="3.30.70.20:FF:000035">
    <property type="entry name" value="Iron hydrogenase 1"/>
    <property type="match status" value="1"/>
</dbReference>
<feature type="domain" description="4Fe-4S His(Cys)3-ligated-type" evidence="8">
    <location>
        <begin position="79"/>
        <end position="118"/>
    </location>
</feature>
<evidence type="ECO:0000256" key="2">
    <source>
        <dbReference type="ARBA" id="ARBA00022723"/>
    </source>
</evidence>
<dbReference type="STRING" id="897.B2D07_09140"/>
<evidence type="ECO:0000259" key="8">
    <source>
        <dbReference type="PROSITE" id="PS51839"/>
    </source>
</evidence>
<keyword evidence="2" id="KW-0479">Metal-binding</keyword>